<feature type="compositionally biased region" description="Basic and acidic residues" evidence="1">
    <location>
        <begin position="62"/>
        <end position="78"/>
    </location>
</feature>
<feature type="region of interest" description="Disordered" evidence="1">
    <location>
        <begin position="62"/>
        <end position="99"/>
    </location>
</feature>
<dbReference type="InterPro" id="IPR032739">
    <property type="entry name" value="MRNIP"/>
</dbReference>
<evidence type="ECO:0000256" key="1">
    <source>
        <dbReference type="SAM" id="MobiDB-lite"/>
    </source>
</evidence>
<feature type="domain" description="MRN complex-interacting protein N-terminal" evidence="2">
    <location>
        <begin position="7"/>
        <end position="88"/>
    </location>
</feature>
<dbReference type="OrthoDB" id="5960226at2759"/>
<dbReference type="GO" id="GO:0003682">
    <property type="term" value="F:chromatin binding"/>
    <property type="evidence" value="ECO:0007669"/>
    <property type="project" value="TreeGrafter"/>
</dbReference>
<protein>
    <recommendedName>
        <fullName evidence="2">MRN complex-interacting protein N-terminal domain-containing protein</fullName>
    </recommendedName>
</protein>
<dbReference type="Proteomes" id="UP000663880">
    <property type="component" value="Unassembled WGS sequence"/>
</dbReference>
<comment type="caution">
    <text evidence="3">The sequence shown here is derived from an EMBL/GenBank/DDBJ whole genome shotgun (WGS) entry which is preliminary data.</text>
</comment>
<dbReference type="GO" id="GO:0007095">
    <property type="term" value="P:mitotic G2 DNA damage checkpoint signaling"/>
    <property type="evidence" value="ECO:0007669"/>
    <property type="project" value="TreeGrafter"/>
</dbReference>
<organism evidence="3 4">
    <name type="scientific">Pieris macdunnoughi</name>
    <dbReference type="NCBI Taxonomy" id="345717"/>
    <lineage>
        <taxon>Eukaryota</taxon>
        <taxon>Metazoa</taxon>
        <taxon>Ecdysozoa</taxon>
        <taxon>Arthropoda</taxon>
        <taxon>Hexapoda</taxon>
        <taxon>Insecta</taxon>
        <taxon>Pterygota</taxon>
        <taxon>Neoptera</taxon>
        <taxon>Endopterygota</taxon>
        <taxon>Lepidoptera</taxon>
        <taxon>Glossata</taxon>
        <taxon>Ditrysia</taxon>
        <taxon>Papilionoidea</taxon>
        <taxon>Pieridae</taxon>
        <taxon>Pierinae</taxon>
        <taxon>Pieris</taxon>
    </lineage>
</organism>
<proteinExistence type="predicted"/>
<dbReference type="EMBL" id="CAJOBZ010000004">
    <property type="protein sequence ID" value="CAF4780387.1"/>
    <property type="molecule type" value="Genomic_DNA"/>
</dbReference>
<evidence type="ECO:0000313" key="3">
    <source>
        <dbReference type="EMBL" id="CAF4780387.1"/>
    </source>
</evidence>
<feature type="region of interest" description="Disordered" evidence="1">
    <location>
        <begin position="159"/>
        <end position="180"/>
    </location>
</feature>
<feature type="compositionally biased region" description="Acidic residues" evidence="1">
    <location>
        <begin position="79"/>
        <end position="88"/>
    </location>
</feature>
<evidence type="ECO:0000259" key="2">
    <source>
        <dbReference type="Pfam" id="PF15749"/>
    </source>
</evidence>
<dbReference type="InterPro" id="IPR049472">
    <property type="entry name" value="MRNIP_N"/>
</dbReference>
<evidence type="ECO:0000313" key="4">
    <source>
        <dbReference type="Proteomes" id="UP000663880"/>
    </source>
</evidence>
<name>A0A821N2W5_9NEOP</name>
<keyword evidence="4" id="KW-1185">Reference proteome</keyword>
<dbReference type="PANTHER" id="PTHR15863">
    <property type="entry name" value="MRN COMPLEX-INTERACTING PROTEIN"/>
    <property type="match status" value="1"/>
</dbReference>
<dbReference type="Pfam" id="PF15749">
    <property type="entry name" value="MRNIP"/>
    <property type="match status" value="1"/>
</dbReference>
<dbReference type="GO" id="GO:0005634">
    <property type="term" value="C:nucleus"/>
    <property type="evidence" value="ECO:0007669"/>
    <property type="project" value="TreeGrafter"/>
</dbReference>
<accession>A0A821N2W5</accession>
<gene>
    <name evidence="3" type="ORF">PMACD_LOCUS2314</name>
</gene>
<sequence>MPQIFQVLRCYKCFIFQIHQTKKNYKWICKMCGEKQSIKRHYGIGSGKECRLHVQKLNKLQSENHTDSDISDSEKSDSDLADATEDNEPIPPKKVSKWSHYTDENDVEDPFYINCRGKEEIPKKFENKIFYDKDQFNNDGSVIKQYGVTFKNNQNKRKYESSKLVKPSSNKQEHSFNESNKSSEWATFVENNSQESAFIHGDNICVENKFLNKETVNNSSKWVDFLDNKIDEDCIEQHTNCANKIICKESNMAVKANNSPTKDKISHGTNKILLNLKQSDKPGISKTIVCKESLFSMSDDQDLDSILDL</sequence>
<dbReference type="AlphaFoldDB" id="A0A821N2W5"/>
<reference evidence="3" key="1">
    <citation type="submission" date="2021-02" db="EMBL/GenBank/DDBJ databases">
        <authorList>
            <person name="Steward A R."/>
        </authorList>
    </citation>
    <scope>NUCLEOTIDE SEQUENCE</scope>
</reference>
<dbReference type="PANTHER" id="PTHR15863:SF2">
    <property type="entry name" value="MRN COMPLEX-INTERACTING PROTEIN"/>
    <property type="match status" value="1"/>
</dbReference>